<evidence type="ECO:0000256" key="4">
    <source>
        <dbReference type="ARBA" id="ARBA00022692"/>
    </source>
</evidence>
<organism evidence="9 10">
    <name type="scientific">Ferrithrix thermotolerans DSM 19514</name>
    <dbReference type="NCBI Taxonomy" id="1121881"/>
    <lineage>
        <taxon>Bacteria</taxon>
        <taxon>Bacillati</taxon>
        <taxon>Actinomycetota</taxon>
        <taxon>Acidimicrobiia</taxon>
        <taxon>Acidimicrobiales</taxon>
        <taxon>Acidimicrobiaceae</taxon>
        <taxon>Ferrithrix</taxon>
    </lineage>
</organism>
<protein>
    <recommendedName>
        <fullName evidence="11">DUF2029 domain-containing protein</fullName>
    </recommendedName>
</protein>
<keyword evidence="6 8" id="KW-0472">Membrane</keyword>
<dbReference type="AlphaFoldDB" id="A0A1M4Y818"/>
<feature type="transmembrane region" description="Helical" evidence="8">
    <location>
        <begin position="23"/>
        <end position="41"/>
    </location>
</feature>
<feature type="transmembrane region" description="Helical" evidence="8">
    <location>
        <begin position="381"/>
        <end position="400"/>
    </location>
</feature>
<evidence type="ECO:0000256" key="3">
    <source>
        <dbReference type="ARBA" id="ARBA00022679"/>
    </source>
</evidence>
<feature type="transmembrane region" description="Helical" evidence="8">
    <location>
        <begin position="285"/>
        <end position="314"/>
    </location>
</feature>
<evidence type="ECO:0000313" key="9">
    <source>
        <dbReference type="EMBL" id="SHF01756.1"/>
    </source>
</evidence>
<evidence type="ECO:0000256" key="6">
    <source>
        <dbReference type="ARBA" id="ARBA00023136"/>
    </source>
</evidence>
<keyword evidence="10" id="KW-1185">Reference proteome</keyword>
<keyword evidence="2" id="KW-1003">Cell membrane</keyword>
<dbReference type="GO" id="GO:0016758">
    <property type="term" value="F:hexosyltransferase activity"/>
    <property type="evidence" value="ECO:0007669"/>
    <property type="project" value="InterPro"/>
</dbReference>
<sequence>MEEGGDAGTFSDFILSLVSKSSFLEGSIFAMAVMVLWWMFYTKIPAVEFRTFYTAANTLLSGKSPYPTPGTGVVRGGHAFVYPITTLAYFIPFTTLPYNVALDLFRVAEIGLILVSVKLLLKNEANFAVGVLILVSSFAITALQVLSVEPILLFFIALSWRYRNSVFIGSISLALAIGVKLFLLPLLLWYLLSKRYRAFSISVFAVIILIAPTGFFVSSLTAYYHILRRLSGYESASGLSLVSLLDILVHSETVAFWLTASLALVFTLSLVYVKKKIDPPDRYLFAAIVLWSLIESPIVWSHYFLISVAVVLILSQSPLGTMSLYAIGSWVLAQPDQITPSFIPWGVAMVMALAALLMYLDRGRFRESLELARTLRRVAKRPGVSSVFFVVAIVGLAIGVFDSFAIPSFAFVSIMISALIAIGFYVKRYEAAR</sequence>
<name>A0A1M4Y818_9ACTN</name>
<evidence type="ECO:0008006" key="11">
    <source>
        <dbReference type="Google" id="ProtNLM"/>
    </source>
</evidence>
<evidence type="ECO:0000256" key="7">
    <source>
        <dbReference type="ARBA" id="ARBA00024033"/>
    </source>
</evidence>
<comment type="subcellular location">
    <subcellularLocation>
        <location evidence="1">Cell membrane</location>
        <topology evidence="1">Multi-pass membrane protein</topology>
    </subcellularLocation>
</comment>
<dbReference type="GO" id="GO:0005886">
    <property type="term" value="C:plasma membrane"/>
    <property type="evidence" value="ECO:0007669"/>
    <property type="project" value="UniProtKB-SubCell"/>
</dbReference>
<dbReference type="InterPro" id="IPR018584">
    <property type="entry name" value="GT87"/>
</dbReference>
<dbReference type="STRING" id="1121881.SAMN02745225_02267"/>
<dbReference type="Proteomes" id="UP000184295">
    <property type="component" value="Unassembled WGS sequence"/>
</dbReference>
<dbReference type="EMBL" id="FQUL01000057">
    <property type="protein sequence ID" value="SHF01756.1"/>
    <property type="molecule type" value="Genomic_DNA"/>
</dbReference>
<gene>
    <name evidence="9" type="ORF">SAMN02745225_02267</name>
</gene>
<dbReference type="Pfam" id="PF09594">
    <property type="entry name" value="GT87"/>
    <property type="match status" value="1"/>
</dbReference>
<keyword evidence="5 8" id="KW-1133">Transmembrane helix</keyword>
<feature type="transmembrane region" description="Helical" evidence="8">
    <location>
        <begin position="342"/>
        <end position="360"/>
    </location>
</feature>
<keyword evidence="4 8" id="KW-0812">Transmembrane</keyword>
<feature type="transmembrane region" description="Helical" evidence="8">
    <location>
        <begin position="79"/>
        <end position="98"/>
    </location>
</feature>
<evidence type="ECO:0000256" key="2">
    <source>
        <dbReference type="ARBA" id="ARBA00022475"/>
    </source>
</evidence>
<proteinExistence type="inferred from homology"/>
<feature type="transmembrane region" description="Helical" evidence="8">
    <location>
        <begin position="406"/>
        <end position="426"/>
    </location>
</feature>
<accession>A0A1M4Y818</accession>
<feature type="transmembrane region" description="Helical" evidence="8">
    <location>
        <begin position="166"/>
        <end position="191"/>
    </location>
</feature>
<keyword evidence="3" id="KW-0808">Transferase</keyword>
<evidence type="ECO:0000313" key="10">
    <source>
        <dbReference type="Proteomes" id="UP000184295"/>
    </source>
</evidence>
<evidence type="ECO:0000256" key="1">
    <source>
        <dbReference type="ARBA" id="ARBA00004651"/>
    </source>
</evidence>
<feature type="transmembrane region" description="Helical" evidence="8">
    <location>
        <begin position="128"/>
        <end position="160"/>
    </location>
</feature>
<evidence type="ECO:0000256" key="8">
    <source>
        <dbReference type="SAM" id="Phobius"/>
    </source>
</evidence>
<comment type="similarity">
    <text evidence="7">Belongs to the glycosyltransferase 87 family.</text>
</comment>
<evidence type="ECO:0000256" key="5">
    <source>
        <dbReference type="ARBA" id="ARBA00022989"/>
    </source>
</evidence>
<feature type="transmembrane region" description="Helical" evidence="8">
    <location>
        <begin position="254"/>
        <end position="273"/>
    </location>
</feature>
<feature type="transmembrane region" description="Helical" evidence="8">
    <location>
        <begin position="203"/>
        <end position="226"/>
    </location>
</feature>
<reference evidence="10" key="1">
    <citation type="submission" date="2016-11" db="EMBL/GenBank/DDBJ databases">
        <authorList>
            <person name="Varghese N."/>
            <person name="Submissions S."/>
        </authorList>
    </citation>
    <scope>NUCLEOTIDE SEQUENCE [LARGE SCALE GENOMIC DNA]</scope>
    <source>
        <strain evidence="10">DSM 19514</strain>
    </source>
</reference>